<dbReference type="EMBL" id="PDCK01000040">
    <property type="protein sequence ID" value="PRQ47261.1"/>
    <property type="molecule type" value="Genomic_DNA"/>
</dbReference>
<keyword evidence="1" id="KW-0812">Transmembrane</keyword>
<reference evidence="2 3" key="1">
    <citation type="journal article" date="2018" name="Nat. Genet.">
        <title>The Rosa genome provides new insights in the design of modern roses.</title>
        <authorList>
            <person name="Bendahmane M."/>
        </authorList>
    </citation>
    <scope>NUCLEOTIDE SEQUENCE [LARGE SCALE GENOMIC DNA]</scope>
    <source>
        <strain evidence="3">cv. Old Blush</strain>
    </source>
</reference>
<accession>A0A2P6RLJ0</accession>
<evidence type="ECO:0000313" key="2">
    <source>
        <dbReference type="EMBL" id="PRQ47261.1"/>
    </source>
</evidence>
<gene>
    <name evidence="2" type="ORF">RchiOBHm_Chr2g0097761</name>
</gene>
<protein>
    <submittedName>
        <fullName evidence="2">Uncharacterized protein</fullName>
    </submittedName>
</protein>
<keyword evidence="1" id="KW-0472">Membrane</keyword>
<evidence type="ECO:0000256" key="1">
    <source>
        <dbReference type="SAM" id="Phobius"/>
    </source>
</evidence>
<proteinExistence type="predicted"/>
<organism evidence="2 3">
    <name type="scientific">Rosa chinensis</name>
    <name type="common">China rose</name>
    <dbReference type="NCBI Taxonomy" id="74649"/>
    <lineage>
        <taxon>Eukaryota</taxon>
        <taxon>Viridiplantae</taxon>
        <taxon>Streptophyta</taxon>
        <taxon>Embryophyta</taxon>
        <taxon>Tracheophyta</taxon>
        <taxon>Spermatophyta</taxon>
        <taxon>Magnoliopsida</taxon>
        <taxon>eudicotyledons</taxon>
        <taxon>Gunneridae</taxon>
        <taxon>Pentapetalae</taxon>
        <taxon>rosids</taxon>
        <taxon>fabids</taxon>
        <taxon>Rosales</taxon>
        <taxon>Rosaceae</taxon>
        <taxon>Rosoideae</taxon>
        <taxon>Rosoideae incertae sedis</taxon>
        <taxon>Rosa</taxon>
    </lineage>
</organism>
<keyword evidence="1" id="KW-1133">Transmembrane helix</keyword>
<keyword evidence="3" id="KW-1185">Reference proteome</keyword>
<comment type="caution">
    <text evidence="2">The sequence shown here is derived from an EMBL/GenBank/DDBJ whole genome shotgun (WGS) entry which is preliminary data.</text>
</comment>
<name>A0A2P6RLJ0_ROSCH</name>
<dbReference type="Gramene" id="PRQ47261">
    <property type="protein sequence ID" value="PRQ47261"/>
    <property type="gene ID" value="RchiOBHm_Chr2g0097761"/>
</dbReference>
<evidence type="ECO:0000313" key="3">
    <source>
        <dbReference type="Proteomes" id="UP000238479"/>
    </source>
</evidence>
<dbReference type="AlphaFoldDB" id="A0A2P6RLJ0"/>
<sequence>MRNNLGTILLLLFLCLFVTVGFLFYCYSDSRNSLQPHSLVVLHSDYEYANDCALFLQFLFLFDPFFLYLRII</sequence>
<feature type="transmembrane region" description="Helical" evidence="1">
    <location>
        <begin position="52"/>
        <end position="69"/>
    </location>
</feature>
<dbReference type="Proteomes" id="UP000238479">
    <property type="component" value="Chromosome 2"/>
</dbReference>